<reference evidence="2 3" key="1">
    <citation type="submission" date="2015-06" db="EMBL/GenBank/DDBJ databases">
        <title>Survival trade-offs in plant roots during colonization by closely related pathogenic and mutualistic fungi.</title>
        <authorList>
            <person name="Hacquard S."/>
            <person name="Kracher B."/>
            <person name="Hiruma K."/>
            <person name="Weinman A."/>
            <person name="Muench P."/>
            <person name="Garrido Oter R."/>
            <person name="Ver Loren van Themaat E."/>
            <person name="Dallerey J.-F."/>
            <person name="Damm U."/>
            <person name="Henrissat B."/>
            <person name="Lespinet O."/>
            <person name="Thon M."/>
            <person name="Kemen E."/>
            <person name="McHardy A.C."/>
            <person name="Schulze-Lefert P."/>
            <person name="O'Connell R.J."/>
        </authorList>
    </citation>
    <scope>NUCLEOTIDE SEQUENCE [LARGE SCALE GENOMIC DNA]</scope>
    <source>
        <strain evidence="2 3">MAFF 238704</strain>
    </source>
</reference>
<feature type="region of interest" description="Disordered" evidence="1">
    <location>
        <begin position="59"/>
        <end position="81"/>
    </location>
</feature>
<dbReference type="Proteomes" id="UP000076584">
    <property type="component" value="Unassembled WGS sequence"/>
</dbReference>
<protein>
    <submittedName>
        <fullName evidence="2">Uncharacterized protein</fullName>
    </submittedName>
</protein>
<feature type="region of interest" description="Disordered" evidence="1">
    <location>
        <begin position="89"/>
        <end position="108"/>
    </location>
</feature>
<accession>A0A167BE93</accession>
<gene>
    <name evidence="2" type="ORF">CI238_11090</name>
</gene>
<organism evidence="2 3">
    <name type="scientific">Colletotrichum incanum</name>
    <name type="common">Soybean anthracnose fungus</name>
    <dbReference type="NCBI Taxonomy" id="1573173"/>
    <lineage>
        <taxon>Eukaryota</taxon>
        <taxon>Fungi</taxon>
        <taxon>Dikarya</taxon>
        <taxon>Ascomycota</taxon>
        <taxon>Pezizomycotina</taxon>
        <taxon>Sordariomycetes</taxon>
        <taxon>Hypocreomycetidae</taxon>
        <taxon>Glomerellales</taxon>
        <taxon>Glomerellaceae</taxon>
        <taxon>Colletotrichum</taxon>
        <taxon>Colletotrichum spaethianum species complex</taxon>
    </lineage>
</organism>
<dbReference type="AlphaFoldDB" id="A0A167BE93"/>
<keyword evidence="3" id="KW-1185">Reference proteome</keyword>
<dbReference type="EMBL" id="LFIW01001723">
    <property type="protein sequence ID" value="KZL81226.1"/>
    <property type="molecule type" value="Genomic_DNA"/>
</dbReference>
<evidence type="ECO:0000256" key="1">
    <source>
        <dbReference type="SAM" id="MobiDB-lite"/>
    </source>
</evidence>
<comment type="caution">
    <text evidence="2">The sequence shown here is derived from an EMBL/GenBank/DDBJ whole genome shotgun (WGS) entry which is preliminary data.</text>
</comment>
<name>A0A167BE93_COLIC</name>
<evidence type="ECO:0000313" key="3">
    <source>
        <dbReference type="Proteomes" id="UP000076584"/>
    </source>
</evidence>
<evidence type="ECO:0000313" key="2">
    <source>
        <dbReference type="EMBL" id="KZL81226.1"/>
    </source>
</evidence>
<proteinExistence type="predicted"/>
<sequence>MTENLEASSKVPALIDGVPLSPHVLHDAERSLDGTKHLERAHLADHLPEHVLLARVGKAADDAERPHRSPQAHGAGQRVEQVERRLHARNGLRARGLPPGDDGREVRQRGVGPDLCMDFGGLGRVPRLLVLVQRQRVGGQPRGVDVRRVRRRVVGHAAGASAGGELVGAHELRALVVHAGDALAEGELEARGAGDEMRHGEGAGAAGLLLPGVEGGDLADELEDPALAAKVLLEAQTGLDLEALLLARGEQVVVVALQAGRALEGGGGDDVEVEQGRGEEAQGGLVGAPRLVGAGREGYAREQGDGHVLHGGVPVVGLREDLLEDHGGGVEVHVPVVGGGEGDVEDEQLDDALEHAAPLAELVLDAALVDAGHVGAKLAQGEVELVLQAGDGLHAAGGVLDLGAGEDHAEKVRGEAEGGVVEGLVVVEDVEEPAAAALEQSGLVEGEEEGKDVVKVDHDEAEVGVVGEGRRWVGLVGGDGHGGVGRREGCRRRCRCQGCGCGCGRGTRVVGPFRGELAHLIRRGAGGDFVDGRLNGTHLEGRARRVTRSVVYCGRAVGVRRFGRSAVGTECRQGGYLVVAVLGAADVVAVDIEALQVLALAAVVGLDLDLLLEVVGHLLLALAAVHPVGLGLAVVAGDLELGAAVADGAGLVALLAAQATRPAALGAANLGGRGHAVLEARPKTREGRHV</sequence>